<organism evidence="2 3">
    <name type="scientific">Marasmius tenuissimus</name>
    <dbReference type="NCBI Taxonomy" id="585030"/>
    <lineage>
        <taxon>Eukaryota</taxon>
        <taxon>Fungi</taxon>
        <taxon>Dikarya</taxon>
        <taxon>Basidiomycota</taxon>
        <taxon>Agaricomycotina</taxon>
        <taxon>Agaricomycetes</taxon>
        <taxon>Agaricomycetidae</taxon>
        <taxon>Agaricales</taxon>
        <taxon>Marasmiineae</taxon>
        <taxon>Marasmiaceae</taxon>
        <taxon>Marasmius</taxon>
    </lineage>
</organism>
<dbReference type="InterPro" id="IPR011042">
    <property type="entry name" value="6-blade_b-propeller_TolB-like"/>
</dbReference>
<dbReference type="PANTHER" id="PTHR47064">
    <property type="entry name" value="PUTATIVE (AFU_ORTHOLOGUE AFUA_1G08990)-RELATED"/>
    <property type="match status" value="1"/>
</dbReference>
<reference evidence="2 3" key="1">
    <citation type="submission" date="2024-05" db="EMBL/GenBank/DDBJ databases">
        <title>A draft genome resource for the thread blight pathogen Marasmius tenuissimus strain MS-2.</title>
        <authorList>
            <person name="Yulfo-Soto G.E."/>
            <person name="Baruah I.K."/>
            <person name="Amoako-Attah I."/>
            <person name="Bukari Y."/>
            <person name="Meinhardt L.W."/>
            <person name="Bailey B.A."/>
            <person name="Cohen S.P."/>
        </authorList>
    </citation>
    <scope>NUCLEOTIDE SEQUENCE [LARGE SCALE GENOMIC DNA]</scope>
    <source>
        <strain evidence="2 3">MS-2</strain>
    </source>
</reference>
<protein>
    <recommendedName>
        <fullName evidence="1">SMP-30/Gluconolactonase/LRE-like region domain-containing protein</fullName>
    </recommendedName>
</protein>
<dbReference type="Proteomes" id="UP001437256">
    <property type="component" value="Unassembled WGS sequence"/>
</dbReference>
<gene>
    <name evidence="2" type="ORF">AAF712_008492</name>
</gene>
<name>A0ABR2ZS90_9AGAR</name>
<dbReference type="EMBL" id="JBBXMP010000060">
    <property type="protein sequence ID" value="KAL0064547.1"/>
    <property type="molecule type" value="Genomic_DNA"/>
</dbReference>
<comment type="caution">
    <text evidence="2">The sequence shown here is derived from an EMBL/GenBank/DDBJ whole genome shotgun (WGS) entry which is preliminary data.</text>
</comment>
<sequence length="358" mass="37933">MGENATFRTNASDGGFNPTNASVPFFQVFDELFLDVLGTNASISEIARNDTFAFAHEAPIYNSATDEIFFASNDGGALGNSDINRNSVVSKISLEAAESALASGNSSVVNVPVTTLDLPETIQMTNGGTGPYNSSLVLITSGRGPRPPSIALVNPLSPNNVTVLLDNYFGRQFNSLNDIKIHPSGKFFFTDVTYGFINKFRPAPLMPNQVYRFDPQTGSVRVVTDQFDKCNGIAFNSDGSIAYVTDTGVGGGTQTEPASIYAFDVDPTTLTFKNRRTFAFVDAGIPDGIQVDTNGNVYSGTGDGVQVWNPTGDLIGKFFLGTTSANMVFAGDGRLVILAETAVYLAKIAAKGFPLGGA</sequence>
<evidence type="ECO:0000313" key="3">
    <source>
        <dbReference type="Proteomes" id="UP001437256"/>
    </source>
</evidence>
<dbReference type="Gene3D" id="2.120.10.30">
    <property type="entry name" value="TolB, C-terminal domain"/>
    <property type="match status" value="1"/>
</dbReference>
<feature type="domain" description="SMP-30/Gluconolactonase/LRE-like region" evidence="1">
    <location>
        <begin position="125"/>
        <end position="333"/>
    </location>
</feature>
<evidence type="ECO:0000313" key="2">
    <source>
        <dbReference type="EMBL" id="KAL0064547.1"/>
    </source>
</evidence>
<evidence type="ECO:0000259" key="1">
    <source>
        <dbReference type="Pfam" id="PF08450"/>
    </source>
</evidence>
<dbReference type="InterPro" id="IPR013658">
    <property type="entry name" value="SGL"/>
</dbReference>
<dbReference type="SUPFAM" id="SSF63829">
    <property type="entry name" value="Calcium-dependent phosphotriesterase"/>
    <property type="match status" value="1"/>
</dbReference>
<accession>A0ABR2ZS90</accession>
<keyword evidence="3" id="KW-1185">Reference proteome</keyword>
<proteinExistence type="predicted"/>
<dbReference type="Pfam" id="PF08450">
    <property type="entry name" value="SGL"/>
    <property type="match status" value="1"/>
</dbReference>
<dbReference type="PANTHER" id="PTHR47064:SF2">
    <property type="entry name" value="SMP-30_GLUCONOLACTONASE_LRE-LIKE REGION DOMAIN-CONTAINING PROTEIN-RELATED"/>
    <property type="match status" value="1"/>
</dbReference>
<dbReference type="InterPro" id="IPR052988">
    <property type="entry name" value="Oryzine_lactonohydrolase"/>
</dbReference>